<dbReference type="Gene3D" id="3.40.50.1000">
    <property type="entry name" value="HAD superfamily/HAD-like"/>
    <property type="match status" value="1"/>
</dbReference>
<evidence type="ECO:0000313" key="5">
    <source>
        <dbReference type="Proteomes" id="UP000827889"/>
    </source>
</evidence>
<dbReference type="InterPro" id="IPR023214">
    <property type="entry name" value="HAD_sf"/>
</dbReference>
<keyword evidence="3" id="KW-0378">Hydrolase</keyword>
<organism evidence="5 8">
    <name type="scientific">Rhodamnia argentea</name>
    <dbReference type="NCBI Taxonomy" id="178133"/>
    <lineage>
        <taxon>Eukaryota</taxon>
        <taxon>Viridiplantae</taxon>
        <taxon>Streptophyta</taxon>
        <taxon>Embryophyta</taxon>
        <taxon>Tracheophyta</taxon>
        <taxon>Spermatophyta</taxon>
        <taxon>Magnoliopsida</taxon>
        <taxon>eudicotyledons</taxon>
        <taxon>Gunneridae</taxon>
        <taxon>Pentapetalae</taxon>
        <taxon>rosids</taxon>
        <taxon>malvids</taxon>
        <taxon>Myrtales</taxon>
        <taxon>Myrtaceae</taxon>
        <taxon>Myrtoideae</taxon>
        <taxon>Myrteae</taxon>
        <taxon>Australasian group</taxon>
        <taxon>Rhodamnia</taxon>
    </lineage>
</organism>
<keyword evidence="4" id="KW-0460">Magnesium</keyword>
<protein>
    <submittedName>
        <fullName evidence="6 7">Inorganic pyrophosphatase 2</fullName>
    </submittedName>
</protein>
<evidence type="ECO:0000256" key="4">
    <source>
        <dbReference type="ARBA" id="ARBA00022842"/>
    </source>
</evidence>
<evidence type="ECO:0000256" key="3">
    <source>
        <dbReference type="ARBA" id="ARBA00022801"/>
    </source>
</evidence>
<dbReference type="RefSeq" id="XP_048130004.1">
    <property type="nucleotide sequence ID" value="XM_048274047.1"/>
</dbReference>
<evidence type="ECO:0000256" key="2">
    <source>
        <dbReference type="ARBA" id="ARBA00022723"/>
    </source>
</evidence>
<evidence type="ECO:0000313" key="8">
    <source>
        <dbReference type="RefSeq" id="XP_048130004.1"/>
    </source>
</evidence>
<accession>A0ABM3H072</accession>
<dbReference type="GeneID" id="115737303"/>
<sequence>MADIVVLFDFDKTIIDCDSDNWVVDELGFTDLFNELLPTMPWNSLIDKMMGELHARGRTIEEIADVLKRAPVHPRIVPAIKSIHALGCDLRVVSDANLFFIETILNHLGIRECFSEINTNPGFVDEEGRLRILPFHDFKSSSHGCGLCPPNMCKGVVIERIQASVSAEGKKKRFIYLGDGSGDYCPSLKLLEGDFVMPRKNYPVWDLICRNPMLLKAGIHEWTDGEELERVLLRLINTIITEEKIKSGQLISSDCKLQNIALSAHEARLPALRVPQ</sequence>
<dbReference type="RefSeq" id="XP_048130002.1">
    <property type="nucleotide sequence ID" value="XM_048274045.1"/>
</dbReference>
<dbReference type="NCBIfam" id="TIGR01489">
    <property type="entry name" value="DKMTPPase-SF"/>
    <property type="match status" value="1"/>
</dbReference>
<name>A0ABM3H072_9MYRT</name>
<proteinExistence type="predicted"/>
<dbReference type="InterPro" id="IPR036412">
    <property type="entry name" value="HAD-like_sf"/>
</dbReference>
<keyword evidence="2" id="KW-0479">Metal-binding</keyword>
<dbReference type="PANTHER" id="PTHR20889:SF12">
    <property type="entry name" value="LP01149P"/>
    <property type="match status" value="1"/>
</dbReference>
<keyword evidence="5" id="KW-1185">Reference proteome</keyword>
<evidence type="ECO:0000313" key="7">
    <source>
        <dbReference type="RefSeq" id="XP_048130003.1"/>
    </source>
</evidence>
<dbReference type="RefSeq" id="XP_048130003.1">
    <property type="nucleotide sequence ID" value="XM_048274046.1"/>
</dbReference>
<evidence type="ECO:0000313" key="6">
    <source>
        <dbReference type="RefSeq" id="XP_048130002.1"/>
    </source>
</evidence>
<dbReference type="PIRSF" id="PIRSF031051">
    <property type="entry name" value="PyrdxlP_Pase_PHOSPHO2"/>
    <property type="match status" value="1"/>
</dbReference>
<comment type="cofactor">
    <cofactor evidence="1">
        <name>Mg(2+)</name>
        <dbReference type="ChEBI" id="CHEBI:18420"/>
    </cofactor>
</comment>
<dbReference type="NCBIfam" id="TIGR01488">
    <property type="entry name" value="HAD-SF-IB"/>
    <property type="match status" value="1"/>
</dbReference>
<dbReference type="Pfam" id="PF06888">
    <property type="entry name" value="Put_Phosphatase"/>
    <property type="match status" value="1"/>
</dbReference>
<dbReference type="SUPFAM" id="SSF56784">
    <property type="entry name" value="HAD-like"/>
    <property type="match status" value="1"/>
</dbReference>
<reference evidence="5 6" key="1">
    <citation type="submission" date="2025-05" db="UniProtKB">
        <authorList>
            <consortium name="RefSeq"/>
        </authorList>
    </citation>
    <scope>NUCLEOTIDE SEQUENCE [LARGE SCALE GENOMIC DNA]</scope>
    <source>
        <tissue evidence="6 7">Leaf</tissue>
    </source>
</reference>
<dbReference type="PANTHER" id="PTHR20889">
    <property type="entry name" value="PHOSPHATASE, ORPHAN 1, 2"/>
    <property type="match status" value="1"/>
</dbReference>
<dbReference type="Proteomes" id="UP000827889">
    <property type="component" value="Chromosome 2"/>
</dbReference>
<dbReference type="InterPro" id="IPR006384">
    <property type="entry name" value="HAD_hydro_PyrdxlP_Pase-like"/>
</dbReference>
<gene>
    <name evidence="6 7 8" type="primary">LOC115737303</name>
</gene>
<dbReference type="InterPro" id="IPR016965">
    <property type="entry name" value="Pase_PHOSPHO-typ"/>
</dbReference>
<evidence type="ECO:0000256" key="1">
    <source>
        <dbReference type="ARBA" id="ARBA00001946"/>
    </source>
</evidence>